<gene>
    <name evidence="3" type="ORF">DB30_01142</name>
</gene>
<name>A0A0C1Z4S8_9BACT</name>
<dbReference type="RefSeq" id="WP_052557271.1">
    <property type="nucleotide sequence ID" value="NZ_JMCC02000122.1"/>
</dbReference>
<evidence type="ECO:0000259" key="2">
    <source>
        <dbReference type="Pfam" id="PF20003"/>
    </source>
</evidence>
<proteinExistence type="predicted"/>
<evidence type="ECO:0000313" key="4">
    <source>
        <dbReference type="Proteomes" id="UP000031599"/>
    </source>
</evidence>
<reference evidence="3 4" key="1">
    <citation type="submission" date="2014-12" db="EMBL/GenBank/DDBJ databases">
        <title>Genome assembly of Enhygromyxa salina DSM 15201.</title>
        <authorList>
            <person name="Sharma G."/>
            <person name="Subramanian S."/>
        </authorList>
    </citation>
    <scope>NUCLEOTIDE SEQUENCE [LARGE SCALE GENOMIC DNA]</scope>
    <source>
        <strain evidence="3 4">DSM 15201</strain>
    </source>
</reference>
<protein>
    <recommendedName>
        <fullName evidence="2">FtsH ternary system domain-containing protein</fullName>
    </recommendedName>
</protein>
<dbReference type="AlphaFoldDB" id="A0A0C1Z4S8"/>
<accession>A0A0C1Z4S8</accession>
<organism evidence="3 4">
    <name type="scientific">Enhygromyxa salina</name>
    <dbReference type="NCBI Taxonomy" id="215803"/>
    <lineage>
        <taxon>Bacteria</taxon>
        <taxon>Pseudomonadati</taxon>
        <taxon>Myxococcota</taxon>
        <taxon>Polyangia</taxon>
        <taxon>Nannocystales</taxon>
        <taxon>Nannocystaceae</taxon>
        <taxon>Enhygromyxa</taxon>
    </lineage>
</organism>
<sequence length="188" mass="21072">MSRAYRIRISESLRRHIAVDDGIQSKLEILDILSPEQTAALLERELQAAGFEQREDGQWFRVDEEGVEVRVDPKQSTVTVSASADRQLDLQRETVIGAVAENDAATRERGRKFLESELEAEAAERKKDLQAEVTAKLEGKLGDLRRELDQISNRVTAEALKQKAASMGEVQEISEDPETGSLTIRVRL</sequence>
<dbReference type="EMBL" id="JMCC02000122">
    <property type="protein sequence ID" value="KIG12654.1"/>
    <property type="molecule type" value="Genomic_DNA"/>
</dbReference>
<dbReference type="InterPro" id="IPR045484">
    <property type="entry name" value="fvmX5"/>
</dbReference>
<evidence type="ECO:0000313" key="3">
    <source>
        <dbReference type="EMBL" id="KIG12654.1"/>
    </source>
</evidence>
<dbReference type="Pfam" id="PF20003">
    <property type="entry name" value="fvmX5"/>
    <property type="match status" value="1"/>
</dbReference>
<comment type="caution">
    <text evidence="3">The sequence shown here is derived from an EMBL/GenBank/DDBJ whole genome shotgun (WGS) entry which is preliminary data.</text>
</comment>
<evidence type="ECO:0000256" key="1">
    <source>
        <dbReference type="SAM" id="MobiDB-lite"/>
    </source>
</evidence>
<dbReference type="Proteomes" id="UP000031599">
    <property type="component" value="Unassembled WGS sequence"/>
</dbReference>
<feature type="region of interest" description="Disordered" evidence="1">
    <location>
        <begin position="165"/>
        <end position="188"/>
    </location>
</feature>
<feature type="domain" description="FtsH ternary system" evidence="2">
    <location>
        <begin position="1"/>
        <end position="187"/>
    </location>
</feature>